<dbReference type="EMBL" id="CP022743">
    <property type="protein sequence ID" value="ASU34669.1"/>
    <property type="molecule type" value="Genomic_DNA"/>
</dbReference>
<proteinExistence type="predicted"/>
<reference evidence="2 3" key="1">
    <citation type="submission" date="2017-08" db="EMBL/GenBank/DDBJ databases">
        <title>Complete genome sequence of Mucilaginibacter sp. strain BJC16-A31.</title>
        <authorList>
            <consortium name="Henan University of Science and Technology"/>
            <person name="You X."/>
        </authorList>
    </citation>
    <scope>NUCLEOTIDE SEQUENCE [LARGE SCALE GENOMIC DNA]</scope>
    <source>
        <strain evidence="2 3">BJC16-A31</strain>
    </source>
</reference>
<evidence type="ECO:0000256" key="1">
    <source>
        <dbReference type="SAM" id="SignalP"/>
    </source>
</evidence>
<dbReference type="AlphaFoldDB" id="A0A223NXR4"/>
<keyword evidence="3" id="KW-1185">Reference proteome</keyword>
<organism evidence="2 3">
    <name type="scientific">Mucilaginibacter xinganensis</name>
    <dbReference type="NCBI Taxonomy" id="1234841"/>
    <lineage>
        <taxon>Bacteria</taxon>
        <taxon>Pseudomonadati</taxon>
        <taxon>Bacteroidota</taxon>
        <taxon>Sphingobacteriia</taxon>
        <taxon>Sphingobacteriales</taxon>
        <taxon>Sphingobacteriaceae</taxon>
        <taxon>Mucilaginibacter</taxon>
    </lineage>
</organism>
<dbReference type="KEGG" id="muc:MuYL_2782"/>
<dbReference type="RefSeq" id="WP_094570994.1">
    <property type="nucleotide sequence ID" value="NZ_CP022743.1"/>
</dbReference>
<name>A0A223NXR4_9SPHI</name>
<protein>
    <submittedName>
        <fullName evidence="2">Uncharacterized protein</fullName>
    </submittedName>
</protein>
<keyword evidence="1" id="KW-0732">Signal</keyword>
<accession>A0A223NXR4</accession>
<evidence type="ECO:0000313" key="2">
    <source>
        <dbReference type="EMBL" id="ASU34669.1"/>
    </source>
</evidence>
<sequence>MNYLKFLLIIALMTLSLHLNAQTLYVDALKGKGVAKGTQTDPLLSIEKAVTIVNTFSSNEPVTIKLSPDQPATNCISASLSINNHE</sequence>
<dbReference type="OrthoDB" id="646288at2"/>
<feature type="signal peptide" evidence="1">
    <location>
        <begin position="1"/>
        <end position="21"/>
    </location>
</feature>
<evidence type="ECO:0000313" key="3">
    <source>
        <dbReference type="Proteomes" id="UP000215002"/>
    </source>
</evidence>
<dbReference type="Proteomes" id="UP000215002">
    <property type="component" value="Chromosome"/>
</dbReference>
<gene>
    <name evidence="2" type="ORF">MuYL_2782</name>
</gene>
<feature type="chain" id="PRO_5012149308" evidence="1">
    <location>
        <begin position="22"/>
        <end position="86"/>
    </location>
</feature>